<feature type="region of interest" description="Disordered" evidence="1">
    <location>
        <begin position="47"/>
        <end position="69"/>
    </location>
</feature>
<gene>
    <name evidence="2" type="ORF">TRFO_42584</name>
</gene>
<organism evidence="2 3">
    <name type="scientific">Tritrichomonas foetus</name>
    <dbReference type="NCBI Taxonomy" id="1144522"/>
    <lineage>
        <taxon>Eukaryota</taxon>
        <taxon>Metamonada</taxon>
        <taxon>Parabasalia</taxon>
        <taxon>Tritrichomonadida</taxon>
        <taxon>Tritrichomonadidae</taxon>
        <taxon>Tritrichomonas</taxon>
    </lineage>
</organism>
<reference evidence="2" key="1">
    <citation type="submission" date="2016-10" db="EMBL/GenBank/DDBJ databases">
        <authorList>
            <person name="Benchimol M."/>
            <person name="Almeida L.G."/>
            <person name="Vasconcelos A.T."/>
            <person name="Perreira-Neves A."/>
            <person name="Rosa I.A."/>
            <person name="Tasca T."/>
            <person name="Bogo M.R."/>
            <person name="de Souza W."/>
        </authorList>
    </citation>
    <scope>NUCLEOTIDE SEQUENCE [LARGE SCALE GENOMIC DNA]</scope>
    <source>
        <strain evidence="2">K</strain>
    </source>
</reference>
<proteinExistence type="predicted"/>
<keyword evidence="3" id="KW-1185">Reference proteome</keyword>
<name>A0A1J4KVK1_9EUKA</name>
<dbReference type="Proteomes" id="UP000179807">
    <property type="component" value="Unassembled WGS sequence"/>
</dbReference>
<evidence type="ECO:0000313" key="2">
    <source>
        <dbReference type="EMBL" id="OHT15337.1"/>
    </source>
</evidence>
<dbReference type="AlphaFoldDB" id="A0A1J4KVK1"/>
<dbReference type="EMBL" id="MLAK01000236">
    <property type="protein sequence ID" value="OHT15337.1"/>
    <property type="molecule type" value="Genomic_DNA"/>
</dbReference>
<dbReference type="VEuPathDB" id="TrichDB:TRFO_42584"/>
<evidence type="ECO:0000256" key="1">
    <source>
        <dbReference type="SAM" id="MobiDB-lite"/>
    </source>
</evidence>
<comment type="caution">
    <text evidence="2">The sequence shown here is derived from an EMBL/GenBank/DDBJ whole genome shotgun (WGS) entry which is preliminary data.</text>
</comment>
<dbReference type="GeneID" id="94849084"/>
<evidence type="ECO:0000313" key="3">
    <source>
        <dbReference type="Proteomes" id="UP000179807"/>
    </source>
</evidence>
<dbReference type="OrthoDB" id="10541867at2759"/>
<protein>
    <submittedName>
        <fullName evidence="2">Uncharacterized protein</fullName>
    </submittedName>
</protein>
<sequence>MGSRLLNNISAKLSRLIDVASTNTQLTNYVQQQLDRTADYFLHGEFQQSQSSTPSNAANLNGQSNPQNVLNNLTASTNGLNQQNHIMPDMAVLNGLNALNNINNLNSINSINNLNGLALNGMSQNINIGNNPLLAFPNNQIALTQAAIQGLVKQTQSVEKDRVRQKLAGFDPKTSPACNYINSKFGQDVRQHCLCEMAKYIAKKRQIVLDRDSKRRKSVLLKWFHDKWEIISKDMEFFIVQNDELIINDPDVQKVV</sequence>
<dbReference type="RefSeq" id="XP_068368473.1">
    <property type="nucleotide sequence ID" value="XM_068514380.1"/>
</dbReference>
<accession>A0A1J4KVK1</accession>